<evidence type="ECO:0000259" key="7">
    <source>
        <dbReference type="PROSITE" id="PS50048"/>
    </source>
</evidence>
<evidence type="ECO:0000256" key="5">
    <source>
        <dbReference type="ARBA" id="ARBA00023242"/>
    </source>
</evidence>
<dbReference type="RefSeq" id="XP_069209506.1">
    <property type="nucleotide sequence ID" value="XM_069352088.1"/>
</dbReference>
<dbReference type="PROSITE" id="PS00463">
    <property type="entry name" value="ZN2_CY6_FUNGAL_1"/>
    <property type="match status" value="1"/>
</dbReference>
<feature type="domain" description="Zn(2)-C6 fungal-type" evidence="7">
    <location>
        <begin position="60"/>
        <end position="92"/>
    </location>
</feature>
<dbReference type="PROSITE" id="PS50048">
    <property type="entry name" value="ZN2_CY6_FUNGAL_2"/>
    <property type="match status" value="1"/>
</dbReference>
<keyword evidence="2" id="KW-0805">Transcription regulation</keyword>
<evidence type="ECO:0000313" key="8">
    <source>
        <dbReference type="EMBL" id="KAL1409562.1"/>
    </source>
</evidence>
<feature type="compositionally biased region" description="Polar residues" evidence="6">
    <location>
        <begin position="149"/>
        <end position="158"/>
    </location>
</feature>
<keyword evidence="4" id="KW-0804">Transcription</keyword>
<dbReference type="EMBL" id="JBBXJM010000003">
    <property type="protein sequence ID" value="KAL1409562.1"/>
    <property type="molecule type" value="Genomic_DNA"/>
</dbReference>
<dbReference type="PANTHER" id="PTHR31845:SF17">
    <property type="entry name" value="ZN(II)2CYS6 TRANSCRIPTION FACTOR (EUROFUNG)"/>
    <property type="match status" value="1"/>
</dbReference>
<sequence length="238" mass="25474">MASARHHRTSPPVHLPPDLAGYLPVAGILGHGGPSGIGGLQRTAGPSPTNGLSKPGAKVSCLACRAAKRKCITPDAYTTCKRCLDQNLECEYKKHRRGRRKKVPEGAEPVAVDGHHPLDGSDGGRSGDSKHSRSHSRSPARTSHSHPSNTSVVGQPLSHAQSFIRDNPDSARRTDISFSHVVPIEGDDSQSPYLPGPHSLPLDESILSRGIVVTQQDCPDPVLFGYLTEQEALELFDL</sequence>
<keyword evidence="3" id="KW-0238">DNA-binding</keyword>
<dbReference type="CDD" id="cd00067">
    <property type="entry name" value="GAL4"/>
    <property type="match status" value="1"/>
</dbReference>
<keyword evidence="5" id="KW-0539">Nucleus</keyword>
<feature type="region of interest" description="Disordered" evidence="6">
    <location>
        <begin position="94"/>
        <end position="158"/>
    </location>
</feature>
<proteinExistence type="predicted"/>
<protein>
    <recommendedName>
        <fullName evidence="7">Zn(2)-C6 fungal-type domain-containing protein</fullName>
    </recommendedName>
</protein>
<dbReference type="GeneID" id="95984590"/>
<dbReference type="InterPro" id="IPR051089">
    <property type="entry name" value="prtT"/>
</dbReference>
<dbReference type="InterPro" id="IPR001138">
    <property type="entry name" value="Zn2Cys6_DnaBD"/>
</dbReference>
<name>A0ABR3Q4T9_9TREE</name>
<feature type="region of interest" description="Disordered" evidence="6">
    <location>
        <begin position="37"/>
        <end position="56"/>
    </location>
</feature>
<evidence type="ECO:0000256" key="2">
    <source>
        <dbReference type="ARBA" id="ARBA00023015"/>
    </source>
</evidence>
<gene>
    <name evidence="8" type="ORF">Q8F55_003547</name>
</gene>
<accession>A0ABR3Q4T9</accession>
<dbReference type="Gene3D" id="4.10.240.10">
    <property type="entry name" value="Zn(2)-C6 fungal-type DNA-binding domain"/>
    <property type="match status" value="1"/>
</dbReference>
<evidence type="ECO:0000256" key="4">
    <source>
        <dbReference type="ARBA" id="ARBA00023163"/>
    </source>
</evidence>
<keyword evidence="9" id="KW-1185">Reference proteome</keyword>
<dbReference type="Proteomes" id="UP001565368">
    <property type="component" value="Unassembled WGS sequence"/>
</dbReference>
<feature type="compositionally biased region" description="Low complexity" evidence="6">
    <location>
        <begin position="139"/>
        <end position="148"/>
    </location>
</feature>
<comment type="caution">
    <text evidence="8">The sequence shown here is derived from an EMBL/GenBank/DDBJ whole genome shotgun (WGS) entry which is preliminary data.</text>
</comment>
<reference evidence="8 9" key="1">
    <citation type="submission" date="2023-08" db="EMBL/GenBank/DDBJ databases">
        <title>Annotated Genome Sequence of Vanrija albida AlHP1.</title>
        <authorList>
            <person name="Herzog R."/>
        </authorList>
    </citation>
    <scope>NUCLEOTIDE SEQUENCE [LARGE SCALE GENOMIC DNA]</scope>
    <source>
        <strain evidence="8 9">AlHP1</strain>
    </source>
</reference>
<dbReference type="SUPFAM" id="SSF57701">
    <property type="entry name" value="Zn2/Cys6 DNA-binding domain"/>
    <property type="match status" value="1"/>
</dbReference>
<evidence type="ECO:0000256" key="6">
    <source>
        <dbReference type="SAM" id="MobiDB-lite"/>
    </source>
</evidence>
<comment type="subcellular location">
    <subcellularLocation>
        <location evidence="1">Nucleus</location>
    </subcellularLocation>
</comment>
<evidence type="ECO:0000313" key="9">
    <source>
        <dbReference type="Proteomes" id="UP001565368"/>
    </source>
</evidence>
<organism evidence="8 9">
    <name type="scientific">Vanrija albida</name>
    <dbReference type="NCBI Taxonomy" id="181172"/>
    <lineage>
        <taxon>Eukaryota</taxon>
        <taxon>Fungi</taxon>
        <taxon>Dikarya</taxon>
        <taxon>Basidiomycota</taxon>
        <taxon>Agaricomycotina</taxon>
        <taxon>Tremellomycetes</taxon>
        <taxon>Trichosporonales</taxon>
        <taxon>Trichosporonaceae</taxon>
        <taxon>Vanrija</taxon>
    </lineage>
</organism>
<evidence type="ECO:0000256" key="1">
    <source>
        <dbReference type="ARBA" id="ARBA00004123"/>
    </source>
</evidence>
<dbReference type="InterPro" id="IPR036864">
    <property type="entry name" value="Zn2-C6_fun-type_DNA-bd_sf"/>
</dbReference>
<dbReference type="PANTHER" id="PTHR31845">
    <property type="entry name" value="FINGER DOMAIN PROTEIN, PUTATIVE-RELATED"/>
    <property type="match status" value="1"/>
</dbReference>
<dbReference type="SMART" id="SM00066">
    <property type="entry name" value="GAL4"/>
    <property type="match status" value="1"/>
</dbReference>
<evidence type="ECO:0000256" key="3">
    <source>
        <dbReference type="ARBA" id="ARBA00023125"/>
    </source>
</evidence>